<reference evidence="1 2" key="1">
    <citation type="submission" date="2017-04" db="EMBL/GenBank/DDBJ databases">
        <authorList>
            <person name="Afonso C.L."/>
            <person name="Miller P.J."/>
            <person name="Scott M.A."/>
            <person name="Spackman E."/>
            <person name="Goraichik I."/>
            <person name="Dimitrov K.M."/>
            <person name="Suarez D.L."/>
            <person name="Swayne D.E."/>
        </authorList>
    </citation>
    <scope>NUCLEOTIDE SEQUENCE [LARGE SCALE GENOMIC DNA]</scope>
    <source>
        <strain evidence="1 2">USBA 355</strain>
    </source>
</reference>
<dbReference type="InterPro" id="IPR023614">
    <property type="entry name" value="Porin_dom_sf"/>
</dbReference>
<gene>
    <name evidence="1" type="ORF">SAMN05428998_12316</name>
</gene>
<evidence type="ECO:0000313" key="1">
    <source>
        <dbReference type="EMBL" id="SMF60097.1"/>
    </source>
</evidence>
<accession>A0A1Y6CGC8</accession>
<dbReference type="Gene3D" id="2.40.160.10">
    <property type="entry name" value="Porin"/>
    <property type="match status" value="1"/>
</dbReference>
<proteinExistence type="predicted"/>
<dbReference type="SUPFAM" id="SSF56935">
    <property type="entry name" value="Porins"/>
    <property type="match status" value="1"/>
</dbReference>
<evidence type="ECO:0000313" key="2">
    <source>
        <dbReference type="Proteomes" id="UP000192917"/>
    </source>
</evidence>
<keyword evidence="2" id="KW-1185">Reference proteome</keyword>
<sequence>MPRDGAASLSLDDLSLFVSGRFGRFVNPFAEAELAQVDLARTGSGGGEGGDLVLERFYNDSFLSEAVTLRVGKMLAPVGEWNEIHANPLVLTTVRPAVTYRNFSEYVTGASLIYSDPFARWPDVQLYWQPEGELSERPGHLVEHHYESVEGLHVSLPLGLLDKVGASFQHARDEAGVDQSLIGLDFHYTLDRLTLQGEATWSDLGNDSAGNARDGEWGAYAAASFALDDQWSLQGWYEGFADRTRASTAHDVLFGVTWKPQPAIVGRLEYLQNFGGTEINPTGLYASWSVLF</sequence>
<dbReference type="Proteomes" id="UP000192917">
    <property type="component" value="Unassembled WGS sequence"/>
</dbReference>
<dbReference type="STRING" id="560819.SAMN05428998_12316"/>
<dbReference type="AlphaFoldDB" id="A0A1Y6CGC8"/>
<protein>
    <submittedName>
        <fullName evidence="1">Uncharacterized protein</fullName>
    </submittedName>
</protein>
<dbReference type="EMBL" id="FWZX01000023">
    <property type="protein sequence ID" value="SMF60097.1"/>
    <property type="molecule type" value="Genomic_DNA"/>
</dbReference>
<organism evidence="1 2">
    <name type="scientific">Tistlia consotensis USBA 355</name>
    <dbReference type="NCBI Taxonomy" id="560819"/>
    <lineage>
        <taxon>Bacteria</taxon>
        <taxon>Pseudomonadati</taxon>
        <taxon>Pseudomonadota</taxon>
        <taxon>Alphaproteobacteria</taxon>
        <taxon>Rhodospirillales</taxon>
        <taxon>Rhodovibrionaceae</taxon>
        <taxon>Tistlia</taxon>
    </lineage>
</organism>
<name>A0A1Y6CGC8_9PROT</name>
<dbReference type="RefSeq" id="WP_085124954.1">
    <property type="nucleotide sequence ID" value="NZ_FWZX01000023.1"/>
</dbReference>